<dbReference type="EMBL" id="CP035494">
    <property type="protein sequence ID" value="QAY60754.1"/>
    <property type="molecule type" value="Genomic_DNA"/>
</dbReference>
<name>A0A4P6EEV9_9MICO</name>
<dbReference type="Proteomes" id="UP000293995">
    <property type="component" value="Chromosome"/>
</dbReference>
<evidence type="ECO:0000256" key="1">
    <source>
        <dbReference type="SAM" id="Phobius"/>
    </source>
</evidence>
<feature type="transmembrane region" description="Helical" evidence="1">
    <location>
        <begin position="44"/>
        <end position="68"/>
    </location>
</feature>
<dbReference type="AlphaFoldDB" id="A0A4P6EEV9"/>
<dbReference type="KEGG" id="mprt:ET475_12680"/>
<keyword evidence="1" id="KW-0812">Transmembrane</keyword>
<dbReference type="RefSeq" id="WP_129390800.1">
    <property type="nucleotide sequence ID" value="NZ_CP035494.1"/>
</dbReference>
<evidence type="ECO:0000313" key="3">
    <source>
        <dbReference type="Proteomes" id="UP000293995"/>
    </source>
</evidence>
<keyword evidence="1" id="KW-1133">Transmembrane helix</keyword>
<evidence type="ECO:0000313" key="2">
    <source>
        <dbReference type="EMBL" id="QAY60754.1"/>
    </source>
</evidence>
<sequence>MTTLTPAPVSHLRRAVVSVIIVAFALAAIGGIVVLLGAELGETALRVIGTTAVVGAFSVAVLCCAALLGRRLQTIGVVGTVVSVVAAALVVWTVWYQGDDGSVWEVVSKVTGTAATLSAALALASLLLLLADRRRAAVRRGLIVTLGLFAVVTALILVLIWAPDAVDDRVFPRVLGIAGILAALGAVVVPVLSLLMPDNRPGTLSPIAVARLEDEAHRRGLTPDALVDTLLAASAAPPSQEER</sequence>
<feature type="transmembrane region" description="Helical" evidence="1">
    <location>
        <begin position="110"/>
        <end position="130"/>
    </location>
</feature>
<protein>
    <submittedName>
        <fullName evidence="2">Uncharacterized protein</fullName>
    </submittedName>
</protein>
<feature type="transmembrane region" description="Helical" evidence="1">
    <location>
        <begin position="75"/>
        <end position="98"/>
    </location>
</feature>
<gene>
    <name evidence="2" type="ORF">ET475_12680</name>
</gene>
<keyword evidence="3" id="KW-1185">Reference proteome</keyword>
<feature type="transmembrane region" description="Helical" evidence="1">
    <location>
        <begin position="174"/>
        <end position="195"/>
    </location>
</feature>
<feature type="transmembrane region" description="Helical" evidence="1">
    <location>
        <begin position="142"/>
        <end position="162"/>
    </location>
</feature>
<proteinExistence type="predicted"/>
<dbReference type="OrthoDB" id="4803806at2"/>
<keyword evidence="1" id="KW-0472">Membrane</keyword>
<accession>A0A4P6EEV9</accession>
<reference evidence="2 3" key="1">
    <citation type="submission" date="2019-01" db="EMBL/GenBank/DDBJ databases">
        <title>Genome sequencing of strain DFW100M-13.</title>
        <authorList>
            <person name="Heo J."/>
            <person name="Kim S.-J."/>
            <person name="Kim J.-S."/>
            <person name="Hong S.-B."/>
            <person name="Kwon S.-W."/>
        </authorList>
    </citation>
    <scope>NUCLEOTIDE SEQUENCE [LARGE SCALE GENOMIC DNA]</scope>
    <source>
        <strain evidence="2 3">DFW100M-13</strain>
    </source>
</reference>
<feature type="transmembrane region" description="Helical" evidence="1">
    <location>
        <begin position="12"/>
        <end position="38"/>
    </location>
</feature>
<organism evidence="2 3">
    <name type="scientific">Microbacterium protaetiae</name>
    <dbReference type="NCBI Taxonomy" id="2509458"/>
    <lineage>
        <taxon>Bacteria</taxon>
        <taxon>Bacillati</taxon>
        <taxon>Actinomycetota</taxon>
        <taxon>Actinomycetes</taxon>
        <taxon>Micrococcales</taxon>
        <taxon>Microbacteriaceae</taxon>
        <taxon>Microbacterium</taxon>
    </lineage>
</organism>